<dbReference type="AlphaFoldDB" id="E1RI95"/>
<dbReference type="InterPro" id="IPR038763">
    <property type="entry name" value="DHH_sf"/>
</dbReference>
<dbReference type="PANTHER" id="PTHR42146:SF1">
    <property type="entry name" value="OLIGORIBONUCLEASE NRNB"/>
    <property type="match status" value="1"/>
</dbReference>
<sequence>MLKSKKKKKEENQDKFLRAINDRKSKIIHLTHNDLDAAGCDAIHRLKYGELFTIWSSISKFEENLKIVSKLPGKGDTISISDIGYHKKSSDYLKSARENGWNIEWRDHHRWNDAEKEEISNLTDYFKIDTETCATGIVARDLMPGDEHAKEIARVVCDYDLWKHEDPRSRILGEVGSKWKNLDMIRDCFVSGKIVNKEIEKIYEEISREKAEAIEKSIKKSRIYEGRYKVAFAPMYGYPSETAHAIRDKMDTDIEVIFSDTGKFSIRSKPPVSHLIAREFGGGGHPPAAGGQFDYSISDRISTFLFGKNRHFKRLSEVAEKYYEDTSGNNK</sequence>
<dbReference type="eggNOG" id="arCOG00423">
    <property type="taxonomic scope" value="Archaea"/>
</dbReference>
<dbReference type="GeneID" id="9744283"/>
<dbReference type="RefSeq" id="WP_013329737.1">
    <property type="nucleotide sequence ID" value="NC_014507.1"/>
</dbReference>
<proteinExistence type="predicted"/>
<dbReference type="EMBL" id="CP002117">
    <property type="protein sequence ID" value="ADN36560.1"/>
    <property type="molecule type" value="Genomic_DNA"/>
</dbReference>
<accession>E1RI95</accession>
<evidence type="ECO:0000313" key="1">
    <source>
        <dbReference type="EMBL" id="ADN36560.1"/>
    </source>
</evidence>
<dbReference type="OrthoDB" id="18016at2157"/>
<name>E1RI95_METP4</name>
<dbReference type="KEGG" id="mpi:Mpet_1807"/>
<keyword evidence="2" id="KW-1185">Reference proteome</keyword>
<dbReference type="Gene3D" id="3.10.310.30">
    <property type="match status" value="1"/>
</dbReference>
<dbReference type="STRING" id="679926.Mpet_1807"/>
<reference evidence="1 2" key="1">
    <citation type="journal article" date="2010" name="Stand. Genomic Sci.">
        <title>Complete genome sequence of Methanoplanus petrolearius type strain (SEBR 4847).</title>
        <authorList>
            <person name="Brambilla E."/>
            <person name="Djao O.D."/>
            <person name="Daligault H."/>
            <person name="Lapidus A."/>
            <person name="Lucas S."/>
            <person name="Hammon N."/>
            <person name="Nolan M."/>
            <person name="Tice H."/>
            <person name="Cheng J.F."/>
            <person name="Han C."/>
            <person name="Tapia R."/>
            <person name="Goodwin L."/>
            <person name="Pitluck S."/>
            <person name="Liolios K."/>
            <person name="Ivanova N."/>
            <person name="Mavromatis K."/>
            <person name="Mikhailova N."/>
            <person name="Pati A."/>
            <person name="Chen A."/>
            <person name="Palaniappan K."/>
            <person name="Land M."/>
            <person name="Hauser L."/>
            <person name="Chang Y.J."/>
            <person name="Jeffries C.D."/>
            <person name="Rohde M."/>
            <person name="Spring S."/>
            <person name="Sikorski J."/>
            <person name="Goker M."/>
            <person name="Woyke T."/>
            <person name="Bristow J."/>
            <person name="Eisen J.A."/>
            <person name="Markowitz V."/>
            <person name="Hugenholtz P."/>
            <person name="Kyrpides N.C."/>
            <person name="Klenk H.P."/>
        </authorList>
    </citation>
    <scope>NUCLEOTIDE SEQUENCE [LARGE SCALE GENOMIC DNA]</scope>
    <source>
        <strain evidence="2">DSM 11571 / OCM 486 / SEBR 4847</strain>
    </source>
</reference>
<protein>
    <submittedName>
        <fullName evidence="1">Phosphoesterase DHHA1</fullName>
    </submittedName>
</protein>
<dbReference type="PANTHER" id="PTHR42146">
    <property type="entry name" value="3',5'-CYCLIC-NUCLEOTIDE PHOSPHODIESTERASE"/>
    <property type="match status" value="1"/>
</dbReference>
<dbReference type="SUPFAM" id="SSF64182">
    <property type="entry name" value="DHH phosphoesterases"/>
    <property type="match status" value="1"/>
</dbReference>
<dbReference type="InterPro" id="IPR052968">
    <property type="entry name" value="Nucleotide_metab_enz"/>
</dbReference>
<dbReference type="Proteomes" id="UP000006565">
    <property type="component" value="Chromosome"/>
</dbReference>
<gene>
    <name evidence="1" type="ordered locus">Mpet_1807</name>
</gene>
<dbReference type="HOGENOM" id="CLU_076809_0_0_2"/>
<evidence type="ECO:0000313" key="2">
    <source>
        <dbReference type="Proteomes" id="UP000006565"/>
    </source>
</evidence>
<organism evidence="1 2">
    <name type="scientific">Methanolacinia petrolearia (strain DSM 11571 / OCM 486 / SEBR 4847)</name>
    <name type="common">Methanoplanus petrolearius</name>
    <dbReference type="NCBI Taxonomy" id="679926"/>
    <lineage>
        <taxon>Archaea</taxon>
        <taxon>Methanobacteriati</taxon>
        <taxon>Methanobacteriota</taxon>
        <taxon>Stenosarchaea group</taxon>
        <taxon>Methanomicrobia</taxon>
        <taxon>Methanomicrobiales</taxon>
        <taxon>Methanomicrobiaceae</taxon>
        <taxon>Methanolacinia</taxon>
    </lineage>
</organism>